<sequence length="130" mass="14927">MKSQALSSQDNPQQIIASSQLNPVISGALPEISNLKHTLRRVRQCNDCAPPNPQSLVNLQIPERYTLTKDGRQFMQYDSGPSDERILIFFTKENLELMEKYNNWFVDGTFKCTPKWNSSLLVIKNIKKNI</sequence>
<dbReference type="EMBL" id="CARXXK010000004">
    <property type="protein sequence ID" value="CAI6366994.1"/>
    <property type="molecule type" value="Genomic_DNA"/>
</dbReference>
<proteinExistence type="predicted"/>
<organism evidence="1 2">
    <name type="scientific">Macrosiphum euphorbiae</name>
    <name type="common">potato aphid</name>
    <dbReference type="NCBI Taxonomy" id="13131"/>
    <lineage>
        <taxon>Eukaryota</taxon>
        <taxon>Metazoa</taxon>
        <taxon>Ecdysozoa</taxon>
        <taxon>Arthropoda</taxon>
        <taxon>Hexapoda</taxon>
        <taxon>Insecta</taxon>
        <taxon>Pterygota</taxon>
        <taxon>Neoptera</taxon>
        <taxon>Paraneoptera</taxon>
        <taxon>Hemiptera</taxon>
        <taxon>Sternorrhyncha</taxon>
        <taxon>Aphidomorpha</taxon>
        <taxon>Aphidoidea</taxon>
        <taxon>Aphididae</taxon>
        <taxon>Macrosiphini</taxon>
        <taxon>Macrosiphum</taxon>
    </lineage>
</organism>
<name>A0AAV0XED2_9HEMI</name>
<protein>
    <submittedName>
        <fullName evidence="1">Uncharacterized protein</fullName>
    </submittedName>
</protein>
<gene>
    <name evidence="1" type="ORF">MEUPH1_LOCUS21518</name>
</gene>
<evidence type="ECO:0000313" key="1">
    <source>
        <dbReference type="EMBL" id="CAI6366994.1"/>
    </source>
</evidence>
<accession>A0AAV0XED2</accession>
<comment type="caution">
    <text evidence="1">The sequence shown here is derived from an EMBL/GenBank/DDBJ whole genome shotgun (WGS) entry which is preliminary data.</text>
</comment>
<evidence type="ECO:0000313" key="2">
    <source>
        <dbReference type="Proteomes" id="UP001160148"/>
    </source>
</evidence>
<dbReference type="AlphaFoldDB" id="A0AAV0XED2"/>
<keyword evidence="2" id="KW-1185">Reference proteome</keyword>
<reference evidence="1 2" key="1">
    <citation type="submission" date="2023-01" db="EMBL/GenBank/DDBJ databases">
        <authorList>
            <person name="Whitehead M."/>
        </authorList>
    </citation>
    <scope>NUCLEOTIDE SEQUENCE [LARGE SCALE GENOMIC DNA]</scope>
</reference>
<dbReference type="Proteomes" id="UP001160148">
    <property type="component" value="Unassembled WGS sequence"/>
</dbReference>